<accession>A0A7Z9BP08</accession>
<dbReference type="PANTHER" id="PTHR34107:SF2">
    <property type="entry name" value="SLL0888 PROTEIN"/>
    <property type="match status" value="1"/>
</dbReference>
<dbReference type="PANTHER" id="PTHR34107">
    <property type="entry name" value="SLL0198 PROTEIN-RELATED"/>
    <property type="match status" value="1"/>
</dbReference>
<proteinExistence type="predicted"/>
<dbReference type="InterPro" id="IPR008538">
    <property type="entry name" value="Uma2"/>
</dbReference>
<gene>
    <name evidence="2" type="ORF">PL9631_410050</name>
</gene>
<dbReference type="Pfam" id="PF05685">
    <property type="entry name" value="Uma2"/>
    <property type="match status" value="1"/>
</dbReference>
<reference evidence="2" key="1">
    <citation type="submission" date="2019-10" db="EMBL/GenBank/DDBJ databases">
        <authorList>
            <consortium name="Genoscope - CEA"/>
            <person name="William W."/>
        </authorList>
    </citation>
    <scope>NUCLEOTIDE SEQUENCE [LARGE SCALE GENOMIC DNA]</scope>
    <source>
        <strain evidence="2">BBR_PRJEB10994</strain>
    </source>
</reference>
<organism evidence="2 3">
    <name type="scientific">Planktothrix paucivesiculata PCC 9631</name>
    <dbReference type="NCBI Taxonomy" id="671071"/>
    <lineage>
        <taxon>Bacteria</taxon>
        <taxon>Bacillati</taxon>
        <taxon>Cyanobacteriota</taxon>
        <taxon>Cyanophyceae</taxon>
        <taxon>Oscillatoriophycideae</taxon>
        <taxon>Oscillatoriales</taxon>
        <taxon>Microcoleaceae</taxon>
        <taxon>Planktothrix</taxon>
    </lineage>
</organism>
<name>A0A7Z9BP08_9CYAN</name>
<dbReference type="SUPFAM" id="SSF52980">
    <property type="entry name" value="Restriction endonuclease-like"/>
    <property type="match status" value="1"/>
</dbReference>
<keyword evidence="3" id="KW-1185">Reference proteome</keyword>
<dbReference type="AlphaFoldDB" id="A0A7Z9BP08"/>
<dbReference type="CDD" id="cd06260">
    <property type="entry name" value="DUF820-like"/>
    <property type="match status" value="1"/>
</dbReference>
<evidence type="ECO:0000313" key="2">
    <source>
        <dbReference type="EMBL" id="VXD18792.1"/>
    </source>
</evidence>
<evidence type="ECO:0000259" key="1">
    <source>
        <dbReference type="Pfam" id="PF05685"/>
    </source>
</evidence>
<feature type="domain" description="Putative restriction endonuclease" evidence="1">
    <location>
        <begin position="19"/>
        <end position="185"/>
    </location>
</feature>
<dbReference type="EMBL" id="CZCS02000181">
    <property type="protein sequence ID" value="VXD18792.1"/>
    <property type="molecule type" value="Genomic_DNA"/>
</dbReference>
<dbReference type="InterPro" id="IPR011335">
    <property type="entry name" value="Restrct_endonuc-II-like"/>
</dbReference>
<dbReference type="InterPro" id="IPR012296">
    <property type="entry name" value="Nuclease_put_TT1808"/>
</dbReference>
<dbReference type="Gene3D" id="3.90.1570.10">
    <property type="entry name" value="tt1808, chain A"/>
    <property type="match status" value="1"/>
</dbReference>
<dbReference type="Proteomes" id="UP000182190">
    <property type="component" value="Unassembled WGS sequence"/>
</dbReference>
<comment type="caution">
    <text evidence="2">The sequence shown here is derived from an EMBL/GenBank/DDBJ whole genome shotgun (WGS) entry which is preliminary data.</text>
</comment>
<evidence type="ECO:0000313" key="3">
    <source>
        <dbReference type="Proteomes" id="UP000182190"/>
    </source>
</evidence>
<sequence length="204" mass="23325">MGGQARMTHATTEKIMSLQEFLNYDQDTDAGYELEDGRLLLMPTESEINRRIACFLFAYFLQLGVSFSRLTLKTELVMMGSRTTVRIPDLMVLTETLVQMMEGASRSLITLDMPPPQMVVEVVSPGQENQQRDYRYKRSQYQARGIPEYWIIDPIQQQITVFSLVTGLYEQAIFTGDMVINSAFLSDYNQPSPLRASQLLQTQN</sequence>
<protein>
    <recommendedName>
        <fullName evidence="1">Putative restriction endonuclease domain-containing protein</fullName>
    </recommendedName>
</protein>